<protein>
    <submittedName>
        <fullName evidence="3">Uncharacterized protein</fullName>
    </submittedName>
</protein>
<sequence length="85" mass="8850">MTPHERKRHCLMGRLSRQVIYSTPMLLLLSGPLAAQVMADNTADVASYTNAQSAVPLMASAEGEAEAEGEGQGEGEGEAEGEGSS</sequence>
<proteinExistence type="predicted"/>
<evidence type="ECO:0000313" key="3">
    <source>
        <dbReference type="EMBL" id="TDX28333.1"/>
    </source>
</evidence>
<organism evidence="3 4">
    <name type="scientific">Modicisalibacter xianhensis</name>
    <dbReference type="NCBI Taxonomy" id="442341"/>
    <lineage>
        <taxon>Bacteria</taxon>
        <taxon>Pseudomonadati</taxon>
        <taxon>Pseudomonadota</taxon>
        <taxon>Gammaproteobacteria</taxon>
        <taxon>Oceanospirillales</taxon>
        <taxon>Halomonadaceae</taxon>
        <taxon>Modicisalibacter</taxon>
    </lineage>
</organism>
<feature type="region of interest" description="Disordered" evidence="1">
    <location>
        <begin position="57"/>
        <end position="85"/>
    </location>
</feature>
<dbReference type="EMBL" id="SOEC01000010">
    <property type="protein sequence ID" value="TDX28333.1"/>
    <property type="molecule type" value="Genomic_DNA"/>
</dbReference>
<dbReference type="RefSeq" id="WP_166671068.1">
    <property type="nucleotide sequence ID" value="NZ_SOEC01000010.1"/>
</dbReference>
<name>A0A4R8FXP7_9GAMM</name>
<evidence type="ECO:0000256" key="2">
    <source>
        <dbReference type="SAM" id="SignalP"/>
    </source>
</evidence>
<dbReference type="Proteomes" id="UP000294489">
    <property type="component" value="Unassembled WGS sequence"/>
</dbReference>
<accession>A0A4R8FXP7</accession>
<feature type="compositionally biased region" description="Acidic residues" evidence="1">
    <location>
        <begin position="63"/>
        <end position="85"/>
    </location>
</feature>
<feature type="signal peptide" evidence="2">
    <location>
        <begin position="1"/>
        <end position="35"/>
    </location>
</feature>
<comment type="caution">
    <text evidence="3">The sequence shown here is derived from an EMBL/GenBank/DDBJ whole genome shotgun (WGS) entry which is preliminary data.</text>
</comment>
<evidence type="ECO:0000256" key="1">
    <source>
        <dbReference type="SAM" id="MobiDB-lite"/>
    </source>
</evidence>
<gene>
    <name evidence="3" type="ORF">DFO67_11033</name>
</gene>
<dbReference type="AlphaFoldDB" id="A0A4R8FXP7"/>
<evidence type="ECO:0000313" key="4">
    <source>
        <dbReference type="Proteomes" id="UP000294489"/>
    </source>
</evidence>
<reference evidence="3 4" key="1">
    <citation type="submission" date="2019-03" db="EMBL/GenBank/DDBJ databases">
        <title>Freshwater and sediment microbial communities from various areas in North America, analyzing microbe dynamics in response to fracking.</title>
        <authorList>
            <person name="Lamendella R."/>
        </authorList>
    </citation>
    <scope>NUCLEOTIDE SEQUENCE [LARGE SCALE GENOMIC DNA]</scope>
    <source>
        <strain evidence="3 4">6_TX</strain>
    </source>
</reference>
<keyword evidence="2" id="KW-0732">Signal</keyword>
<feature type="chain" id="PRO_5020336312" evidence="2">
    <location>
        <begin position="36"/>
        <end position="85"/>
    </location>
</feature>